<reference evidence="9" key="2">
    <citation type="submission" date="2025-08" db="UniProtKB">
        <authorList>
            <consortium name="Ensembl"/>
        </authorList>
    </citation>
    <scope>IDENTIFICATION</scope>
</reference>
<keyword evidence="2 5" id="KW-0813">Transport</keyword>
<dbReference type="Pfam" id="PF04048">
    <property type="entry name" value="Sec8_N"/>
    <property type="match status" value="1"/>
</dbReference>
<protein>
    <recommendedName>
        <fullName evidence="5">Exocyst complex component Sec8</fullName>
    </recommendedName>
</protein>
<evidence type="ECO:0000259" key="8">
    <source>
        <dbReference type="Pfam" id="PF20652"/>
    </source>
</evidence>
<comment type="function">
    <text evidence="5">Component of the exocyst complex involved in the docking of exocytic vesicles with fusion sites on the plasma membrane.</text>
</comment>
<dbReference type="GO" id="GO:0006612">
    <property type="term" value="P:protein targeting to membrane"/>
    <property type="evidence" value="ECO:0007669"/>
    <property type="project" value="UniProtKB-UniRule"/>
</dbReference>
<feature type="region of interest" description="Disordered" evidence="6">
    <location>
        <begin position="209"/>
        <end position="228"/>
    </location>
</feature>
<dbReference type="Proteomes" id="UP001501940">
    <property type="component" value="Chromosome 21"/>
</dbReference>
<feature type="compositionally biased region" description="Basic and acidic residues" evidence="6">
    <location>
        <begin position="212"/>
        <end position="221"/>
    </location>
</feature>
<dbReference type="GO" id="GO:0006904">
    <property type="term" value="P:vesicle docking involved in exocytosis"/>
    <property type="evidence" value="ECO:0007669"/>
    <property type="project" value="InterPro"/>
</dbReference>
<dbReference type="GO" id="GO:0015031">
    <property type="term" value="P:protein transport"/>
    <property type="evidence" value="ECO:0007669"/>
    <property type="project" value="UniProtKB-KW"/>
</dbReference>
<dbReference type="InterPro" id="IPR007191">
    <property type="entry name" value="Sec8_exocyst_N"/>
</dbReference>
<dbReference type="PANTHER" id="PTHR14146:SF0">
    <property type="entry name" value="EXOCYST COMPLEX COMPONENT 4"/>
    <property type="match status" value="1"/>
</dbReference>
<evidence type="ECO:0000313" key="10">
    <source>
        <dbReference type="Proteomes" id="UP001501940"/>
    </source>
</evidence>
<evidence type="ECO:0000256" key="4">
    <source>
        <dbReference type="ARBA" id="ARBA00022927"/>
    </source>
</evidence>
<comment type="similarity">
    <text evidence="1 5">Belongs to the SEC8 family.</text>
</comment>
<accession>A0AAQ5YL88</accession>
<dbReference type="GO" id="GO:0007268">
    <property type="term" value="P:chemical synaptic transmission"/>
    <property type="evidence" value="ECO:0007669"/>
    <property type="project" value="TreeGrafter"/>
</dbReference>
<dbReference type="GO" id="GO:0032584">
    <property type="term" value="C:growth cone membrane"/>
    <property type="evidence" value="ECO:0007669"/>
    <property type="project" value="TreeGrafter"/>
</dbReference>
<evidence type="ECO:0000259" key="7">
    <source>
        <dbReference type="Pfam" id="PF04048"/>
    </source>
</evidence>
<keyword evidence="4 5" id="KW-0653">Protein transport</keyword>
<gene>
    <name evidence="9" type="primary">EXOC4</name>
</gene>
<dbReference type="GO" id="GO:0006893">
    <property type="term" value="P:Golgi to plasma membrane transport"/>
    <property type="evidence" value="ECO:0007669"/>
    <property type="project" value="TreeGrafter"/>
</dbReference>
<keyword evidence="3 5" id="KW-0268">Exocytosis</keyword>
<evidence type="ECO:0000313" key="9">
    <source>
        <dbReference type="Ensembl" id="ENSAOCP00000052626.1"/>
    </source>
</evidence>
<evidence type="ECO:0000256" key="2">
    <source>
        <dbReference type="ARBA" id="ARBA00022448"/>
    </source>
</evidence>
<evidence type="ECO:0000256" key="3">
    <source>
        <dbReference type="ARBA" id="ARBA00022483"/>
    </source>
</evidence>
<evidence type="ECO:0000256" key="1">
    <source>
        <dbReference type="ARBA" id="ARBA00010470"/>
    </source>
</evidence>
<dbReference type="GO" id="GO:0090522">
    <property type="term" value="P:vesicle tethering involved in exocytosis"/>
    <property type="evidence" value="ECO:0007669"/>
    <property type="project" value="UniProtKB-UniRule"/>
</dbReference>
<name>A0AAQ5YL88_AMPOC</name>
<sequence>MAADTGRYRSAVSKNKDPSGLLISVIRTLSSSDDVQDRETEKGRLEEAFETCDRDLDELIVQHYAELTTAIRTYQSITERITSSRNKIKQVKENLLSCKMLLHCKRDELRKLWIEGIEHKHVLQLLDDIENIKQVPQRLEAYMASKHYLHATDMLVKAVESLEGPLLQVEGLGDLRLELHSKKLNIHLVLIDELHRHLYIKSTSRLGHKNKDKINGKKESHYSSPMPVLDISSLSTPRKLLDSSQFSTPGSGSVRELQQDMRELSQADLPEVDPEENSAEFMGILIRALAKLKKLPETIKAIMDRLEPELKQIVKRSTTQIADHAYQRGENLAQESQPRLLLELLELLIDKFKAVAQAHSVVLAHLQQIAVQCPGGTHEEDIKLYDQADVSAKIQTVLQVLLMEYLDVKNSRSATEPSAQLSYASTGSEFAAFFAKKKPQRAKQSLFKFESSSHAISMSAYLREQRRELYSKSGELQGGADDNLIEGGEMKFVCKPGARNITVIFQPLLRFIQEIEMNMGPGQAKQCQLRAFLTYYINDLFLNQVRTEINKEIEAVSKTADPLKILASADTMKLLGVQRPLLQSTVVVEKSIQDLMSLMQDLSAYSNQFLEMVCDKLKEYKEICNTAYRGIVQCEEKLTISASWSKDEDISRLLQSLPNWANMAQPRQTRQKREDEEDFTRAAFAKESEVLTGNLGDKLIPQNEILRDVSDLKALANLHESMEWLAARLKMFFANLPRASSNGLQEHTDMNLLTQEEQILQTLSDLSRGFQDIADRCLLVLHLEVRVHCFHYLIPLTKQGNYAIVANVESMDYDPLVVKLNKDISAIEEAMGAALQQHKFQYIFEGLGHLISCILINGAQYFKRISESGIKKMCRNIFVLQQNLTNITMSRESDLDFARQYYEMLYNTADELLNLVVDQGVRYTELEYINALSLLHRSQTGVGDLSTQNIRLQRLKEIICEQAAIKQATKDKKITTV</sequence>
<feature type="domain" description="Exocyst complex component Sec8 N-terminal" evidence="7">
    <location>
        <begin position="45"/>
        <end position="141"/>
    </location>
</feature>
<dbReference type="GeneTree" id="ENSGT00390000001439"/>
<dbReference type="GO" id="GO:0045202">
    <property type="term" value="C:synapse"/>
    <property type="evidence" value="ECO:0007669"/>
    <property type="project" value="TreeGrafter"/>
</dbReference>
<dbReference type="AlphaFoldDB" id="A0AAQ5YL88"/>
<dbReference type="InterPro" id="IPR039682">
    <property type="entry name" value="Sec8/EXOC4"/>
</dbReference>
<feature type="domain" description="Exocyst complex component Sec8 middle helical bundle" evidence="8">
    <location>
        <begin position="274"/>
        <end position="509"/>
    </location>
</feature>
<dbReference type="Ensembl" id="ENSAOCT00000052159.1">
    <property type="protein sequence ID" value="ENSAOCP00000052626.1"/>
    <property type="gene ID" value="ENSAOCG00000024404.2"/>
</dbReference>
<dbReference type="InterPro" id="IPR048630">
    <property type="entry name" value="Sec8_M"/>
</dbReference>
<dbReference type="PANTHER" id="PTHR14146">
    <property type="entry name" value="EXOCYST COMPLEX COMPONENT 4"/>
    <property type="match status" value="1"/>
</dbReference>
<evidence type="ECO:0000256" key="6">
    <source>
        <dbReference type="SAM" id="MobiDB-lite"/>
    </source>
</evidence>
<dbReference type="Pfam" id="PF20652">
    <property type="entry name" value="Sec8_C"/>
    <property type="match status" value="1"/>
</dbReference>
<reference evidence="9" key="3">
    <citation type="submission" date="2025-09" db="UniProtKB">
        <authorList>
            <consortium name="Ensembl"/>
        </authorList>
    </citation>
    <scope>IDENTIFICATION</scope>
</reference>
<organism evidence="9 10">
    <name type="scientific">Amphiprion ocellaris</name>
    <name type="common">Clown anemonefish</name>
    <dbReference type="NCBI Taxonomy" id="80972"/>
    <lineage>
        <taxon>Eukaryota</taxon>
        <taxon>Metazoa</taxon>
        <taxon>Chordata</taxon>
        <taxon>Craniata</taxon>
        <taxon>Vertebrata</taxon>
        <taxon>Euteleostomi</taxon>
        <taxon>Actinopterygii</taxon>
        <taxon>Neopterygii</taxon>
        <taxon>Teleostei</taxon>
        <taxon>Neoteleostei</taxon>
        <taxon>Acanthomorphata</taxon>
        <taxon>Ovalentaria</taxon>
        <taxon>Pomacentridae</taxon>
        <taxon>Amphiprion</taxon>
    </lineage>
</organism>
<dbReference type="GO" id="GO:0000145">
    <property type="term" value="C:exocyst"/>
    <property type="evidence" value="ECO:0007669"/>
    <property type="project" value="UniProtKB-UniRule"/>
</dbReference>
<evidence type="ECO:0000256" key="5">
    <source>
        <dbReference type="RuleBase" id="RU367079"/>
    </source>
</evidence>
<proteinExistence type="inferred from homology"/>
<keyword evidence="10" id="KW-1185">Reference proteome</keyword>
<reference evidence="9 10" key="1">
    <citation type="submission" date="2022-01" db="EMBL/GenBank/DDBJ databases">
        <title>A chromosome-scale genome assembly of the false clownfish, Amphiprion ocellaris.</title>
        <authorList>
            <person name="Ryu T."/>
        </authorList>
    </citation>
    <scope>NUCLEOTIDE SEQUENCE [LARGE SCALE GENOMIC DNA]</scope>
</reference>